<dbReference type="Proteomes" id="UP000663828">
    <property type="component" value="Unassembled WGS sequence"/>
</dbReference>
<protein>
    <submittedName>
        <fullName evidence="1">Uncharacterized protein</fullName>
    </submittedName>
</protein>
<accession>A0A815UHH7</accession>
<reference evidence="1" key="1">
    <citation type="submission" date="2021-02" db="EMBL/GenBank/DDBJ databases">
        <authorList>
            <person name="Nowell W R."/>
        </authorList>
    </citation>
    <scope>NUCLEOTIDE SEQUENCE</scope>
</reference>
<dbReference type="AlphaFoldDB" id="A0A815UHH7"/>
<sequence>MSHFHNDLPDDPSYSISSNIEHNKPVVHLTTESNECNTDQDRLSNNSLLFDKVVPVSSSSTAGRTTAAIMLSLIYPGVDVVLSEYTYLNNLADNGQW</sequence>
<dbReference type="EMBL" id="CAJNOR010004588">
    <property type="protein sequence ID" value="CAF1514016.1"/>
    <property type="molecule type" value="Genomic_DNA"/>
</dbReference>
<gene>
    <name evidence="1" type="ORF">XAT740_LOCUS40386</name>
</gene>
<proteinExistence type="predicted"/>
<organism evidence="1 2">
    <name type="scientific">Adineta ricciae</name>
    <name type="common">Rotifer</name>
    <dbReference type="NCBI Taxonomy" id="249248"/>
    <lineage>
        <taxon>Eukaryota</taxon>
        <taxon>Metazoa</taxon>
        <taxon>Spiralia</taxon>
        <taxon>Gnathifera</taxon>
        <taxon>Rotifera</taxon>
        <taxon>Eurotatoria</taxon>
        <taxon>Bdelloidea</taxon>
        <taxon>Adinetida</taxon>
        <taxon>Adinetidae</taxon>
        <taxon>Adineta</taxon>
    </lineage>
</organism>
<evidence type="ECO:0000313" key="2">
    <source>
        <dbReference type="Proteomes" id="UP000663828"/>
    </source>
</evidence>
<comment type="caution">
    <text evidence="1">The sequence shown here is derived from an EMBL/GenBank/DDBJ whole genome shotgun (WGS) entry which is preliminary data.</text>
</comment>
<keyword evidence="2" id="KW-1185">Reference proteome</keyword>
<evidence type="ECO:0000313" key="1">
    <source>
        <dbReference type="EMBL" id="CAF1514016.1"/>
    </source>
</evidence>
<name>A0A815UHH7_ADIRI</name>